<feature type="region of interest" description="Disordered" evidence="1">
    <location>
        <begin position="1"/>
        <end position="54"/>
    </location>
</feature>
<dbReference type="Proteomes" id="UP000054538">
    <property type="component" value="Unassembled WGS sequence"/>
</dbReference>
<gene>
    <name evidence="2" type="ORF">PAXRUDRAFT_14571</name>
</gene>
<evidence type="ECO:0000313" key="2">
    <source>
        <dbReference type="EMBL" id="KIK83847.1"/>
    </source>
</evidence>
<dbReference type="InParanoid" id="A0A0D0CM53"/>
<evidence type="ECO:0000313" key="3">
    <source>
        <dbReference type="Proteomes" id="UP000054538"/>
    </source>
</evidence>
<dbReference type="HOGENOM" id="CLU_2210830_0_0_1"/>
<feature type="compositionally biased region" description="Low complexity" evidence="1">
    <location>
        <begin position="21"/>
        <end position="38"/>
    </location>
</feature>
<name>A0A0D0CM53_9AGAM</name>
<protein>
    <submittedName>
        <fullName evidence="2">Uncharacterized protein</fullName>
    </submittedName>
</protein>
<keyword evidence="3" id="KW-1185">Reference proteome</keyword>
<evidence type="ECO:0000256" key="1">
    <source>
        <dbReference type="SAM" id="MobiDB-lite"/>
    </source>
</evidence>
<organism evidence="2 3">
    <name type="scientific">Paxillus rubicundulus Ve08.2h10</name>
    <dbReference type="NCBI Taxonomy" id="930991"/>
    <lineage>
        <taxon>Eukaryota</taxon>
        <taxon>Fungi</taxon>
        <taxon>Dikarya</taxon>
        <taxon>Basidiomycota</taxon>
        <taxon>Agaricomycotina</taxon>
        <taxon>Agaricomycetes</taxon>
        <taxon>Agaricomycetidae</taxon>
        <taxon>Boletales</taxon>
        <taxon>Paxilineae</taxon>
        <taxon>Paxillaceae</taxon>
        <taxon>Paxillus</taxon>
    </lineage>
</organism>
<dbReference type="EMBL" id="KN825583">
    <property type="protein sequence ID" value="KIK83847.1"/>
    <property type="molecule type" value="Genomic_DNA"/>
</dbReference>
<reference evidence="2 3" key="1">
    <citation type="submission" date="2014-04" db="EMBL/GenBank/DDBJ databases">
        <authorList>
            <consortium name="DOE Joint Genome Institute"/>
            <person name="Kuo A."/>
            <person name="Kohler A."/>
            <person name="Jargeat P."/>
            <person name="Nagy L.G."/>
            <person name="Floudas D."/>
            <person name="Copeland A."/>
            <person name="Barry K.W."/>
            <person name="Cichocki N."/>
            <person name="Veneault-Fourrey C."/>
            <person name="LaButti K."/>
            <person name="Lindquist E.A."/>
            <person name="Lipzen A."/>
            <person name="Lundell T."/>
            <person name="Morin E."/>
            <person name="Murat C."/>
            <person name="Sun H."/>
            <person name="Tunlid A."/>
            <person name="Henrissat B."/>
            <person name="Grigoriev I.V."/>
            <person name="Hibbett D.S."/>
            <person name="Martin F."/>
            <person name="Nordberg H.P."/>
            <person name="Cantor M.N."/>
            <person name="Hua S.X."/>
        </authorList>
    </citation>
    <scope>NUCLEOTIDE SEQUENCE [LARGE SCALE GENOMIC DNA]</scope>
    <source>
        <strain evidence="2 3">Ve08.2h10</strain>
    </source>
</reference>
<reference evidence="3" key="2">
    <citation type="submission" date="2015-01" db="EMBL/GenBank/DDBJ databases">
        <title>Evolutionary Origins and Diversification of the Mycorrhizal Mutualists.</title>
        <authorList>
            <consortium name="DOE Joint Genome Institute"/>
            <consortium name="Mycorrhizal Genomics Consortium"/>
            <person name="Kohler A."/>
            <person name="Kuo A."/>
            <person name="Nagy L.G."/>
            <person name="Floudas D."/>
            <person name="Copeland A."/>
            <person name="Barry K.W."/>
            <person name="Cichocki N."/>
            <person name="Veneault-Fourrey C."/>
            <person name="LaButti K."/>
            <person name="Lindquist E.A."/>
            <person name="Lipzen A."/>
            <person name="Lundell T."/>
            <person name="Morin E."/>
            <person name="Murat C."/>
            <person name="Riley R."/>
            <person name="Ohm R."/>
            <person name="Sun H."/>
            <person name="Tunlid A."/>
            <person name="Henrissat B."/>
            <person name="Grigoriev I.V."/>
            <person name="Hibbett D.S."/>
            <person name="Martin F."/>
        </authorList>
    </citation>
    <scope>NUCLEOTIDE SEQUENCE [LARGE SCALE GENOMIC DNA]</scope>
    <source>
        <strain evidence="3">Ve08.2h10</strain>
    </source>
</reference>
<sequence>MDVPSIKKVQFAEDDPMQTKSSLAESTSSADEATSSSGDDVDMTSPIVSPPSSTARLTAMIPLQPGSPSALSPHWPTHALGPMPPLPRLQVICHLPPIPRAPQRALNTVPIPPVLASDLPPLPEVP</sequence>
<accession>A0A0D0CM53</accession>
<dbReference type="AlphaFoldDB" id="A0A0D0CM53"/>
<proteinExistence type="predicted"/>